<gene>
    <name evidence="2" type="ORF">SAMN05216490_2226</name>
</gene>
<dbReference type="InterPro" id="IPR013830">
    <property type="entry name" value="SGNH_hydro"/>
</dbReference>
<dbReference type="STRING" id="652787.SAMN05216490_2226"/>
<dbReference type="Pfam" id="PF13472">
    <property type="entry name" value="Lipase_GDSL_2"/>
    <property type="match status" value="1"/>
</dbReference>
<dbReference type="Gene3D" id="2.60.120.260">
    <property type="entry name" value="Galactose-binding domain-like"/>
    <property type="match status" value="1"/>
</dbReference>
<evidence type="ECO:0000259" key="1">
    <source>
        <dbReference type="Pfam" id="PF13472"/>
    </source>
</evidence>
<dbReference type="InterPro" id="IPR036514">
    <property type="entry name" value="SGNH_hydro_sf"/>
</dbReference>
<sequence>MTKTEIKNTFMQIQPDDEVQVGLTDLERGTNMSTYLSGLIKAYFKFTFVMLFACVCLFAKGQDKSAVTNAGLPYSNYYTLANKLNNFKQVIATRKNVTVTFLGGSITYNPGWRQMVCKYLTDKFPNTEFHFIAAGIPSLGSLPHAFRLQHDVLDSGKTDLMFIEAAVNDRVNHTDSITQVRAMEGIVRHAKRSNPDMDIILMAFADPYKTSDYNKGLIPTEIANHQMVAEHYNLPFINLGKEVRDKINNKEFSWEGDFKDIHPAPFGQQLYFENIKSLLNACFNSKTKKIVRSPLPKPLDKANFEHGNYYNISNARYNSGWTIDNNWKPTDGLGTREGFVNVPVLSSATPGSTLSLPFNGTAVGVAIVSGSDAGIVSYRVDNGPENTIDLYTEWSSMLHLPWYLLLDSDLKPGNHTLTITISQLKNKNSKGNACRIVNFLVNN</sequence>
<reference evidence="2 3" key="1">
    <citation type="submission" date="2016-10" db="EMBL/GenBank/DDBJ databases">
        <authorList>
            <person name="de Groot N.N."/>
        </authorList>
    </citation>
    <scope>NUCLEOTIDE SEQUENCE [LARGE SCALE GENOMIC DNA]</scope>
    <source>
        <strain evidence="2 3">MP1X4</strain>
    </source>
</reference>
<dbReference type="AlphaFoldDB" id="A0A1H1WM40"/>
<dbReference type="GO" id="GO:0016788">
    <property type="term" value="F:hydrolase activity, acting on ester bonds"/>
    <property type="evidence" value="ECO:0007669"/>
    <property type="project" value="UniProtKB-ARBA"/>
</dbReference>
<dbReference type="Proteomes" id="UP000199679">
    <property type="component" value="Chromosome I"/>
</dbReference>
<feature type="domain" description="SGNH hydrolase-type esterase" evidence="1">
    <location>
        <begin position="101"/>
        <end position="270"/>
    </location>
</feature>
<dbReference type="EMBL" id="LT629740">
    <property type="protein sequence ID" value="SDS98124.1"/>
    <property type="molecule type" value="Genomic_DNA"/>
</dbReference>
<dbReference type="PANTHER" id="PTHR34407:SF1">
    <property type="entry name" value="SGNH HYDROLASE-TYPE ESTERASE DOMAIN-CONTAINING PROTEIN"/>
    <property type="match status" value="1"/>
</dbReference>
<evidence type="ECO:0000313" key="2">
    <source>
        <dbReference type="EMBL" id="SDS98124.1"/>
    </source>
</evidence>
<accession>A0A1H1WM40</accession>
<protein>
    <submittedName>
        <fullName evidence="2">Sialidase-1</fullName>
    </submittedName>
</protein>
<keyword evidence="3" id="KW-1185">Reference proteome</keyword>
<dbReference type="PANTHER" id="PTHR34407">
    <property type="entry name" value="EXPRESSED PROTEIN"/>
    <property type="match status" value="1"/>
</dbReference>
<dbReference type="SUPFAM" id="SSF52266">
    <property type="entry name" value="SGNH hydrolase"/>
    <property type="match status" value="1"/>
</dbReference>
<organism evidence="2 3">
    <name type="scientific">Mucilaginibacter mallensis</name>
    <dbReference type="NCBI Taxonomy" id="652787"/>
    <lineage>
        <taxon>Bacteria</taxon>
        <taxon>Pseudomonadati</taxon>
        <taxon>Bacteroidota</taxon>
        <taxon>Sphingobacteriia</taxon>
        <taxon>Sphingobacteriales</taxon>
        <taxon>Sphingobacteriaceae</taxon>
        <taxon>Mucilaginibacter</taxon>
    </lineage>
</organism>
<name>A0A1H1WM40_MUCMA</name>
<evidence type="ECO:0000313" key="3">
    <source>
        <dbReference type="Proteomes" id="UP000199679"/>
    </source>
</evidence>
<proteinExistence type="predicted"/>
<dbReference type="Gene3D" id="3.40.50.1110">
    <property type="entry name" value="SGNH hydrolase"/>
    <property type="match status" value="1"/>
</dbReference>
<dbReference type="CDD" id="cd00229">
    <property type="entry name" value="SGNH_hydrolase"/>
    <property type="match status" value="1"/>
</dbReference>